<reference evidence="2 3" key="1">
    <citation type="submission" date="2013-11" db="EMBL/GenBank/DDBJ databases">
        <title>The Genome Sequence of Phytophthora parasitica P1976.</title>
        <authorList>
            <consortium name="The Broad Institute Genomics Platform"/>
            <person name="Russ C."/>
            <person name="Tyler B."/>
            <person name="Panabieres F."/>
            <person name="Shan W."/>
            <person name="Tripathy S."/>
            <person name="Grunwald N."/>
            <person name="Machado M."/>
            <person name="Johnson C.S."/>
            <person name="Walker B."/>
            <person name="Young S."/>
            <person name="Zeng Q."/>
            <person name="Gargeya S."/>
            <person name="Fitzgerald M."/>
            <person name="Haas B."/>
            <person name="Abouelleil A."/>
            <person name="Allen A.W."/>
            <person name="Alvarado L."/>
            <person name="Arachchi H.M."/>
            <person name="Berlin A.M."/>
            <person name="Chapman S.B."/>
            <person name="Gainer-Dewar J."/>
            <person name="Goldberg J."/>
            <person name="Griggs A."/>
            <person name="Gujja S."/>
            <person name="Hansen M."/>
            <person name="Howarth C."/>
            <person name="Imamovic A."/>
            <person name="Ireland A."/>
            <person name="Larimer J."/>
            <person name="McCowan C."/>
            <person name="Murphy C."/>
            <person name="Pearson M."/>
            <person name="Poon T.W."/>
            <person name="Priest M."/>
            <person name="Roberts A."/>
            <person name="Saif S."/>
            <person name="Shea T."/>
            <person name="Sisk P."/>
            <person name="Sykes S."/>
            <person name="Wortman J."/>
            <person name="Nusbaum C."/>
            <person name="Birren B."/>
        </authorList>
    </citation>
    <scope>NUCLEOTIDE SEQUENCE [LARGE SCALE GENOMIC DNA]</scope>
    <source>
        <strain evidence="2 3">P1976</strain>
    </source>
</reference>
<feature type="region of interest" description="Disordered" evidence="1">
    <location>
        <begin position="784"/>
        <end position="804"/>
    </location>
</feature>
<comment type="caution">
    <text evidence="2">The sequence shown here is derived from an EMBL/GenBank/DDBJ whole genome shotgun (WGS) entry which is preliminary data.</text>
</comment>
<protein>
    <recommendedName>
        <fullName evidence="4">CCHC-type domain-containing protein</fullName>
    </recommendedName>
</protein>
<evidence type="ECO:0008006" key="4">
    <source>
        <dbReference type="Google" id="ProtNLM"/>
    </source>
</evidence>
<feature type="compositionally biased region" description="Gly residues" evidence="1">
    <location>
        <begin position="387"/>
        <end position="411"/>
    </location>
</feature>
<feature type="compositionally biased region" description="Low complexity" evidence="1">
    <location>
        <begin position="453"/>
        <end position="462"/>
    </location>
</feature>
<dbReference type="InterPro" id="IPR036875">
    <property type="entry name" value="Znf_CCHC_sf"/>
</dbReference>
<name>A0A081ASE3_PHYNI</name>
<evidence type="ECO:0000256" key="1">
    <source>
        <dbReference type="SAM" id="MobiDB-lite"/>
    </source>
</evidence>
<feature type="region of interest" description="Disordered" evidence="1">
    <location>
        <begin position="453"/>
        <end position="595"/>
    </location>
</feature>
<feature type="compositionally biased region" description="Basic residues" evidence="1">
    <location>
        <begin position="503"/>
        <end position="515"/>
    </location>
</feature>
<dbReference type="GO" id="GO:0003676">
    <property type="term" value="F:nucleic acid binding"/>
    <property type="evidence" value="ECO:0007669"/>
    <property type="project" value="InterPro"/>
</dbReference>
<feature type="region of interest" description="Disordered" evidence="1">
    <location>
        <begin position="291"/>
        <end position="315"/>
    </location>
</feature>
<evidence type="ECO:0000313" key="2">
    <source>
        <dbReference type="EMBL" id="ETO81804.1"/>
    </source>
</evidence>
<accession>A0A081ASE3</accession>
<dbReference type="OrthoDB" id="121351at2759"/>
<dbReference type="EMBL" id="ANJA01000798">
    <property type="protein sequence ID" value="ETO81804.1"/>
    <property type="molecule type" value="Genomic_DNA"/>
</dbReference>
<feature type="region of interest" description="Disordered" evidence="1">
    <location>
        <begin position="360"/>
        <end position="428"/>
    </location>
</feature>
<dbReference type="GO" id="GO:0008270">
    <property type="term" value="F:zinc ion binding"/>
    <property type="evidence" value="ECO:0007669"/>
    <property type="project" value="InterPro"/>
</dbReference>
<gene>
    <name evidence="2" type="ORF">F444_03955</name>
</gene>
<dbReference type="AlphaFoldDB" id="A0A081ASE3"/>
<feature type="region of interest" description="Disordered" evidence="1">
    <location>
        <begin position="1"/>
        <end position="23"/>
    </location>
</feature>
<dbReference type="SUPFAM" id="SSF57756">
    <property type="entry name" value="Retrovirus zinc finger-like domains"/>
    <property type="match status" value="1"/>
</dbReference>
<feature type="compositionally biased region" description="Basic and acidic residues" evidence="1">
    <location>
        <begin position="568"/>
        <end position="577"/>
    </location>
</feature>
<sequence>MTATHVAVPAQDQAQQGGDDLGSMDWWDQLTPAQQRAMMKRFLIQPLAPAPPQPVVVQAPAPVTPVPRRKMKTLHLEDFYGTTGESIEAWLATIPQEVERQAGLGGDTWTAEELYYGVTAHLKDSAGKWFTTLSETMQDDDKTLSYLVRRLRQKYGSRDNLFKTQQKLAAREQQAGERLSEFAAHLTNIGFGKRVPAESYVEAFINGINNPTTATQVGAYEPQTLDALQFAEDKCGLYGEGFNVTDWRVAKRRYREDRELGDDEEEAPPPKRRTSTAAALEQLHWKKLGFGLGGGDSPPKFDDGGNEVSDLERTAKKDPLSMAALQALILTSGMAREETHGLKQTTGKQKARALEIKAEVQQKVSPATEEKDNQQQGTVWPPRNSGGFNGGHSFSGGRGFNGGRGSGSGRGGLEHYGPRTIQQHKSTSRCGYCNKIGHWWRECRARIAELGEQGAPQQQQQPVRANVTGSSTGDTPAEVGTLLFAIDEHPAEEGGQSGVLTRTGRKNARRKRRWVALRGSGGGADTESGRVQEKNSDSGGQKQGKSGGPGDEKSSAEVGECGAQNESDTERKRKEGESAAEPVASTVVAEPGSVAGERMVGESVPAVEGNKGGKKAVEQKTVIPRAVIRQALPLSNGRTAAAKRRQAEEEVAAMHGVLAAELRIRREERATVLRVQVKQLISEFRERADIQQQRKSRREAHLAATAVRKAEEERQIRTSAVQSRPEELTEGAWMEEVARYEENVPKELPGLGSLTEMRAVRRRALKAAKRFRAANRRWRLQQRRETQLQNEGRGRDGRKRGSRPVKPRYKYVLQGCYGDVELRDKGDGRQVRVAQLRAIGSGNPSSLPTALLAFSKRHTQEARLDSCAQFNVAGAALRRYGRCITREAPVDIVEGFGGGINKVLGVWRFSGTTRYQQRIVVDALLVEGQGDEFLIGEDWMLKHQIKMDFGSRELKYVDKHGTKVILPFTCHGVTTLLQPDQSKKVVVRMARTRKLNTGTSNVVSVQVDADDGTVGIFVPKPTTKRHLLMAPTVDTVKNGMVRVSVMNVEGRREKLPAREALGMWIPVTDDMQLLNLRENVWRNGLLR</sequence>
<feature type="compositionally biased region" description="Basic and acidic residues" evidence="1">
    <location>
        <begin position="527"/>
        <end position="536"/>
    </location>
</feature>
<dbReference type="Proteomes" id="UP000028582">
    <property type="component" value="Unassembled WGS sequence"/>
</dbReference>
<organism evidence="2 3">
    <name type="scientific">Phytophthora nicotianae P1976</name>
    <dbReference type="NCBI Taxonomy" id="1317066"/>
    <lineage>
        <taxon>Eukaryota</taxon>
        <taxon>Sar</taxon>
        <taxon>Stramenopiles</taxon>
        <taxon>Oomycota</taxon>
        <taxon>Peronosporomycetes</taxon>
        <taxon>Peronosporales</taxon>
        <taxon>Peronosporaceae</taxon>
        <taxon>Phytophthora</taxon>
    </lineage>
</organism>
<proteinExistence type="predicted"/>
<evidence type="ECO:0000313" key="3">
    <source>
        <dbReference type="Proteomes" id="UP000028582"/>
    </source>
</evidence>